<dbReference type="SUPFAM" id="SSF47459">
    <property type="entry name" value="HLH, helix-loop-helix DNA-binding domain"/>
    <property type="match status" value="1"/>
</dbReference>
<evidence type="ECO:0000259" key="6">
    <source>
        <dbReference type="PROSITE" id="PS50888"/>
    </source>
</evidence>
<sequence>MVSGIINTSVECDKRVRREIANSNERRRMQSINSGFEELKVLLPSMSESDKLSKANILKLTAKYINNLVSRINYLENEVATIRGSETFDSNPSENVRKRKLNEKRTISSKKLAEHREMSPRRTTLVLQQDSPHLSPSMMPHLSPISSAPSFCNDFQNSPGSSDCSNSARLEHLVMAIEKIEGDFDKCSTEDLTNQSSIDSEFSQISESNSFRSQTVKIRSSRKLGQKQILVNCNSPLPDDVESAKNIHASMTPITGYPTVAKMLSQGAIPHKYLHRPQ</sequence>
<feature type="domain" description="BHLH" evidence="6">
    <location>
        <begin position="16"/>
        <end position="68"/>
    </location>
</feature>
<evidence type="ECO:0000256" key="5">
    <source>
        <dbReference type="ARBA" id="ARBA00023242"/>
    </source>
</evidence>
<comment type="subcellular location">
    <subcellularLocation>
        <location evidence="1">Nucleus</location>
    </subcellularLocation>
</comment>
<dbReference type="Proteomes" id="UP001626550">
    <property type="component" value="Unassembled WGS sequence"/>
</dbReference>
<protein>
    <submittedName>
        <fullName evidence="7">Transcription factor AP-4 (Activating enhancer binding protein 4)</fullName>
    </submittedName>
</protein>
<reference evidence="7 8" key="1">
    <citation type="submission" date="2024-11" db="EMBL/GenBank/DDBJ databases">
        <title>Adaptive evolution of stress response genes in parasites aligns with host niche diversity.</title>
        <authorList>
            <person name="Hahn C."/>
            <person name="Resl P."/>
        </authorList>
    </citation>
    <scope>NUCLEOTIDE SEQUENCE [LARGE SCALE GENOMIC DNA]</scope>
    <source>
        <strain evidence="7">EGGRZ-B1_66</strain>
        <tissue evidence="7">Body</tissue>
    </source>
</reference>
<dbReference type="AlphaFoldDB" id="A0ABD2QCI8"/>
<keyword evidence="2" id="KW-0805">Transcription regulation</keyword>
<dbReference type="SMART" id="SM00353">
    <property type="entry name" value="HLH"/>
    <property type="match status" value="1"/>
</dbReference>
<name>A0ABD2QCI8_9PLAT</name>
<organism evidence="7 8">
    <name type="scientific">Cichlidogyrus casuarinus</name>
    <dbReference type="NCBI Taxonomy" id="1844966"/>
    <lineage>
        <taxon>Eukaryota</taxon>
        <taxon>Metazoa</taxon>
        <taxon>Spiralia</taxon>
        <taxon>Lophotrochozoa</taxon>
        <taxon>Platyhelminthes</taxon>
        <taxon>Monogenea</taxon>
        <taxon>Monopisthocotylea</taxon>
        <taxon>Dactylogyridea</taxon>
        <taxon>Ancyrocephalidae</taxon>
        <taxon>Cichlidogyrus</taxon>
    </lineage>
</organism>
<proteinExistence type="predicted"/>
<dbReference type="GO" id="GO:0003677">
    <property type="term" value="F:DNA binding"/>
    <property type="evidence" value="ECO:0007669"/>
    <property type="project" value="UniProtKB-KW"/>
</dbReference>
<keyword evidence="8" id="KW-1185">Reference proteome</keyword>
<evidence type="ECO:0000313" key="7">
    <source>
        <dbReference type="EMBL" id="KAL3317253.1"/>
    </source>
</evidence>
<gene>
    <name evidence="7" type="primary">TFAP4</name>
    <name evidence="7" type="ORF">Ciccas_004087</name>
</gene>
<dbReference type="PANTHER" id="PTHR15741">
    <property type="entry name" value="BASIC HELIX-LOOP-HELIX ZIP TRANSCRIPTION FACTOR"/>
    <property type="match status" value="1"/>
</dbReference>
<feature type="non-terminal residue" evidence="7">
    <location>
        <position position="278"/>
    </location>
</feature>
<evidence type="ECO:0000256" key="2">
    <source>
        <dbReference type="ARBA" id="ARBA00023015"/>
    </source>
</evidence>
<evidence type="ECO:0000256" key="4">
    <source>
        <dbReference type="ARBA" id="ARBA00023163"/>
    </source>
</evidence>
<keyword evidence="3" id="KW-0238">DNA-binding</keyword>
<dbReference type="InterPro" id="IPR036638">
    <property type="entry name" value="HLH_DNA-bd_sf"/>
</dbReference>
<dbReference type="InterPro" id="IPR052207">
    <property type="entry name" value="Max-like/E-box_TFs"/>
</dbReference>
<dbReference type="EMBL" id="JBJKFK010000408">
    <property type="protein sequence ID" value="KAL3317253.1"/>
    <property type="molecule type" value="Genomic_DNA"/>
</dbReference>
<keyword evidence="5" id="KW-0539">Nucleus</keyword>
<dbReference type="PROSITE" id="PS50888">
    <property type="entry name" value="BHLH"/>
    <property type="match status" value="1"/>
</dbReference>
<accession>A0ABD2QCI8</accession>
<dbReference type="Pfam" id="PF00010">
    <property type="entry name" value="HLH"/>
    <property type="match status" value="1"/>
</dbReference>
<dbReference type="InterPro" id="IPR011598">
    <property type="entry name" value="bHLH_dom"/>
</dbReference>
<comment type="caution">
    <text evidence="7">The sequence shown here is derived from an EMBL/GenBank/DDBJ whole genome shotgun (WGS) entry which is preliminary data.</text>
</comment>
<dbReference type="GO" id="GO:0005634">
    <property type="term" value="C:nucleus"/>
    <property type="evidence" value="ECO:0007669"/>
    <property type="project" value="UniProtKB-SubCell"/>
</dbReference>
<dbReference type="Gene3D" id="4.10.280.10">
    <property type="entry name" value="Helix-loop-helix DNA-binding domain"/>
    <property type="match status" value="1"/>
</dbReference>
<keyword evidence="4" id="KW-0804">Transcription</keyword>
<dbReference type="PANTHER" id="PTHR15741:SF27">
    <property type="entry name" value="TRANSCRIPTION FACTOR AP-4"/>
    <property type="match status" value="1"/>
</dbReference>
<evidence type="ECO:0000256" key="3">
    <source>
        <dbReference type="ARBA" id="ARBA00023125"/>
    </source>
</evidence>
<evidence type="ECO:0000256" key="1">
    <source>
        <dbReference type="ARBA" id="ARBA00004123"/>
    </source>
</evidence>
<evidence type="ECO:0000313" key="8">
    <source>
        <dbReference type="Proteomes" id="UP001626550"/>
    </source>
</evidence>